<protein>
    <submittedName>
        <fullName evidence="1">Uncharacterized protein</fullName>
    </submittedName>
</protein>
<dbReference type="EMBL" id="JAIZAY010000009">
    <property type="protein sequence ID" value="KAJ8036138.1"/>
    <property type="molecule type" value="Genomic_DNA"/>
</dbReference>
<organism evidence="1 2">
    <name type="scientific">Holothuria leucospilota</name>
    <name type="common">Black long sea cucumber</name>
    <name type="synonym">Mertensiothuria leucospilota</name>
    <dbReference type="NCBI Taxonomy" id="206669"/>
    <lineage>
        <taxon>Eukaryota</taxon>
        <taxon>Metazoa</taxon>
        <taxon>Echinodermata</taxon>
        <taxon>Eleutherozoa</taxon>
        <taxon>Echinozoa</taxon>
        <taxon>Holothuroidea</taxon>
        <taxon>Aspidochirotacea</taxon>
        <taxon>Aspidochirotida</taxon>
        <taxon>Holothuriidae</taxon>
        <taxon>Holothuria</taxon>
    </lineage>
</organism>
<keyword evidence="2" id="KW-1185">Reference proteome</keyword>
<proteinExistence type="predicted"/>
<evidence type="ECO:0000313" key="1">
    <source>
        <dbReference type="EMBL" id="KAJ8036138.1"/>
    </source>
</evidence>
<sequence length="89" mass="10009">MVLVGNALSGLDLFCLIVSSVCMLKDVFRIGLILRVVYLKGVFWAQPCFRLTNDLPDVISGCRVKIFADDTKLYKEIGSQKDCELLYCN</sequence>
<reference evidence="1" key="1">
    <citation type="submission" date="2021-10" db="EMBL/GenBank/DDBJ databases">
        <title>Tropical sea cucumber genome reveals ecological adaptation and Cuvierian tubules defense mechanism.</title>
        <authorList>
            <person name="Chen T."/>
        </authorList>
    </citation>
    <scope>NUCLEOTIDE SEQUENCE</scope>
    <source>
        <strain evidence="1">Nanhai2018</strain>
        <tissue evidence="1">Muscle</tissue>
    </source>
</reference>
<dbReference type="AlphaFoldDB" id="A0A9Q1BZ85"/>
<gene>
    <name evidence="1" type="ORF">HOLleu_20021</name>
</gene>
<evidence type="ECO:0000313" key="2">
    <source>
        <dbReference type="Proteomes" id="UP001152320"/>
    </source>
</evidence>
<dbReference type="Proteomes" id="UP001152320">
    <property type="component" value="Chromosome 9"/>
</dbReference>
<name>A0A9Q1BZ85_HOLLE</name>
<comment type="caution">
    <text evidence="1">The sequence shown here is derived from an EMBL/GenBank/DDBJ whole genome shotgun (WGS) entry which is preliminary data.</text>
</comment>
<accession>A0A9Q1BZ85</accession>